<sequence length="52" mass="5803">MNLVAFKPGFVKSLKLAHGSFLTDFHRNQPSPHAHAHTHTPAHTHRHTSLGE</sequence>
<evidence type="ECO:0000313" key="2">
    <source>
        <dbReference type="EMBL" id="KAF3695724.1"/>
    </source>
</evidence>
<reference evidence="2 3" key="1">
    <citation type="submission" date="2019-02" db="EMBL/GenBank/DDBJ databases">
        <title>Opniocepnalus argus genome.</title>
        <authorList>
            <person name="Zhou C."/>
            <person name="Xiao S."/>
        </authorList>
    </citation>
    <scope>NUCLEOTIDE SEQUENCE [LARGE SCALE GENOMIC DNA]</scope>
    <source>
        <strain evidence="2">OARG1902GOOAL</strain>
        <tissue evidence="2">Muscle</tissue>
    </source>
</reference>
<organism evidence="2 3">
    <name type="scientific">Channa argus</name>
    <name type="common">Northern snakehead</name>
    <name type="synonym">Ophicephalus argus</name>
    <dbReference type="NCBI Taxonomy" id="215402"/>
    <lineage>
        <taxon>Eukaryota</taxon>
        <taxon>Metazoa</taxon>
        <taxon>Chordata</taxon>
        <taxon>Craniata</taxon>
        <taxon>Vertebrata</taxon>
        <taxon>Euteleostomi</taxon>
        <taxon>Actinopterygii</taxon>
        <taxon>Neopterygii</taxon>
        <taxon>Teleostei</taxon>
        <taxon>Neoteleostei</taxon>
        <taxon>Acanthomorphata</taxon>
        <taxon>Anabantaria</taxon>
        <taxon>Anabantiformes</taxon>
        <taxon>Channoidei</taxon>
        <taxon>Channidae</taxon>
        <taxon>Channa</taxon>
    </lineage>
</organism>
<evidence type="ECO:0000256" key="1">
    <source>
        <dbReference type="SAM" id="MobiDB-lite"/>
    </source>
</evidence>
<evidence type="ECO:0000313" key="3">
    <source>
        <dbReference type="Proteomes" id="UP000503349"/>
    </source>
</evidence>
<gene>
    <name evidence="2" type="ORF">EXN66_Car011400</name>
</gene>
<dbReference type="Proteomes" id="UP000503349">
    <property type="component" value="Chromosome 11"/>
</dbReference>
<protein>
    <submittedName>
        <fullName evidence="2">Uncharacterized protein</fullName>
    </submittedName>
</protein>
<feature type="region of interest" description="Disordered" evidence="1">
    <location>
        <begin position="25"/>
        <end position="52"/>
    </location>
</feature>
<accession>A0A6G1Q000</accession>
<proteinExistence type="predicted"/>
<reference evidence="3" key="2">
    <citation type="submission" date="2019-02" db="EMBL/GenBank/DDBJ databases">
        <title>Opniocepnalus argus Var Kimnra genome.</title>
        <authorList>
            <person name="Zhou C."/>
            <person name="Xiao S."/>
        </authorList>
    </citation>
    <scope>NUCLEOTIDE SEQUENCE [LARGE SCALE GENOMIC DNA]</scope>
</reference>
<name>A0A6G1Q000_CHAAH</name>
<dbReference type="AlphaFoldDB" id="A0A6G1Q000"/>
<dbReference type="EMBL" id="CM015722">
    <property type="protein sequence ID" value="KAF3695724.1"/>
    <property type="molecule type" value="Genomic_DNA"/>
</dbReference>
<keyword evidence="3" id="KW-1185">Reference proteome</keyword>
<feature type="compositionally biased region" description="Basic residues" evidence="1">
    <location>
        <begin position="34"/>
        <end position="52"/>
    </location>
</feature>